<comment type="catalytic activity">
    <reaction evidence="1">
        <text>ATP + protein L-histidine = ADP + protein N-phospho-L-histidine.</text>
        <dbReference type="EC" id="2.7.13.3"/>
    </reaction>
</comment>
<reference evidence="8 9" key="1">
    <citation type="submission" date="2020-10" db="EMBL/GenBank/DDBJ databases">
        <authorList>
            <person name="Castelo-Branco R."/>
            <person name="Eusebio N."/>
            <person name="Adriana R."/>
            <person name="Vieira A."/>
            <person name="Brugerolle De Fraissinette N."/>
            <person name="Rezende De Castro R."/>
            <person name="Schneider M.P."/>
            <person name="Vasconcelos V."/>
            <person name="Leao P.N."/>
        </authorList>
    </citation>
    <scope>NUCLEOTIDE SEQUENCE [LARGE SCALE GENOMIC DNA]</scope>
    <source>
        <strain evidence="8 9">LEGE 00031</strain>
    </source>
</reference>
<dbReference type="Pfam" id="PF02518">
    <property type="entry name" value="HATPase_c"/>
    <property type="match status" value="1"/>
</dbReference>
<keyword evidence="4" id="KW-0808">Transferase</keyword>
<evidence type="ECO:0000256" key="5">
    <source>
        <dbReference type="ARBA" id="ARBA00022777"/>
    </source>
</evidence>
<dbReference type="CDD" id="cd00075">
    <property type="entry name" value="HATPase"/>
    <property type="match status" value="1"/>
</dbReference>
<dbReference type="InterPro" id="IPR050351">
    <property type="entry name" value="BphY/WalK/GraS-like"/>
</dbReference>
<dbReference type="Pfam" id="PF00512">
    <property type="entry name" value="HisKA"/>
    <property type="match status" value="1"/>
</dbReference>
<dbReference type="SMART" id="SM00091">
    <property type="entry name" value="PAS"/>
    <property type="match status" value="1"/>
</dbReference>
<evidence type="ECO:0000313" key="9">
    <source>
        <dbReference type="Proteomes" id="UP000658720"/>
    </source>
</evidence>
<keyword evidence="6" id="KW-0902">Two-component regulatory system</keyword>
<dbReference type="InterPro" id="IPR004358">
    <property type="entry name" value="Sig_transdc_His_kin-like_C"/>
</dbReference>
<dbReference type="Pfam" id="PF13188">
    <property type="entry name" value="PAS_8"/>
    <property type="match status" value="1"/>
</dbReference>
<dbReference type="Gene3D" id="3.30.565.10">
    <property type="entry name" value="Histidine kinase-like ATPase, C-terminal domain"/>
    <property type="match status" value="1"/>
</dbReference>
<dbReference type="SUPFAM" id="SSF55874">
    <property type="entry name" value="ATPase domain of HSP90 chaperone/DNA topoisomerase II/histidine kinase"/>
    <property type="match status" value="1"/>
</dbReference>
<dbReference type="EMBL" id="JADEVV010000026">
    <property type="protein sequence ID" value="MBE9254251.1"/>
    <property type="molecule type" value="Genomic_DNA"/>
</dbReference>
<keyword evidence="3" id="KW-0597">Phosphoprotein</keyword>
<keyword evidence="5 8" id="KW-0418">Kinase</keyword>
<gene>
    <name evidence="8" type="ORF">IQ217_10445</name>
</gene>
<dbReference type="CDD" id="cd00082">
    <property type="entry name" value="HisKA"/>
    <property type="match status" value="1"/>
</dbReference>
<dbReference type="InterPro" id="IPR000014">
    <property type="entry name" value="PAS"/>
</dbReference>
<evidence type="ECO:0000259" key="7">
    <source>
        <dbReference type="PROSITE" id="PS50109"/>
    </source>
</evidence>
<dbReference type="GO" id="GO:0016301">
    <property type="term" value="F:kinase activity"/>
    <property type="evidence" value="ECO:0007669"/>
    <property type="project" value="UniProtKB-KW"/>
</dbReference>
<dbReference type="InterPro" id="IPR003594">
    <property type="entry name" value="HATPase_dom"/>
</dbReference>
<evidence type="ECO:0000256" key="2">
    <source>
        <dbReference type="ARBA" id="ARBA00012438"/>
    </source>
</evidence>
<evidence type="ECO:0000256" key="4">
    <source>
        <dbReference type="ARBA" id="ARBA00022679"/>
    </source>
</evidence>
<proteinExistence type="predicted"/>
<dbReference type="InterPro" id="IPR036890">
    <property type="entry name" value="HATPase_C_sf"/>
</dbReference>
<dbReference type="PRINTS" id="PR00344">
    <property type="entry name" value="BCTRLSENSOR"/>
</dbReference>
<evidence type="ECO:0000313" key="8">
    <source>
        <dbReference type="EMBL" id="MBE9254251.1"/>
    </source>
</evidence>
<dbReference type="EC" id="2.7.13.3" evidence="2"/>
<evidence type="ECO:0000256" key="3">
    <source>
        <dbReference type="ARBA" id="ARBA00022553"/>
    </source>
</evidence>
<dbReference type="InterPro" id="IPR005467">
    <property type="entry name" value="His_kinase_dom"/>
</dbReference>
<evidence type="ECO:0000256" key="6">
    <source>
        <dbReference type="ARBA" id="ARBA00023012"/>
    </source>
</evidence>
<sequence>MEIITLAIGGAIGFGIGAIERFRLNKKIKKLLTGLPDTEEVSHSLSLVSLVRREINHLNDLCAEYLDTIAHWRGVMSLSPLGYLLIDQENNLEWCNPAAESLFHIRYWQPGERRLFLEFIRSYELDQLIERTRQTQTSQTREWSFFPPLTAAMESRENSRPLTPESIFLRGSGFPLKEGKVAVFVENRQTLAALRQGRDQAFSDLAHELRTPLTAVALIAERLQTRLPAEDGAWAERLLKEISRLQNLVESWLHLTQITANPNLYLEPEPINLRHLLSLTWERLTPIAVVKNITLDYQGPPELNLEGDGDRLIQVLMNILDNTLKHSPPEGVIFVHGSLGEQGITMTIRDQGLGFQPRDLPYIFERLYRGDSSRARLHPESQRHGSGLGLAIAKEIVLAHGGNLTAANYETGGAMFTIKLPYQLNMDENS</sequence>
<dbReference type="PROSITE" id="PS50109">
    <property type="entry name" value="HIS_KIN"/>
    <property type="match status" value="1"/>
</dbReference>
<organism evidence="8 9">
    <name type="scientific">Synechocystis salina LEGE 00031</name>
    <dbReference type="NCBI Taxonomy" id="1828736"/>
    <lineage>
        <taxon>Bacteria</taxon>
        <taxon>Bacillati</taxon>
        <taxon>Cyanobacteriota</taxon>
        <taxon>Cyanophyceae</taxon>
        <taxon>Synechococcales</taxon>
        <taxon>Merismopediaceae</taxon>
        <taxon>Synechocystis</taxon>
    </lineage>
</organism>
<dbReference type="SMART" id="SM00388">
    <property type="entry name" value="HisKA"/>
    <property type="match status" value="1"/>
</dbReference>
<feature type="domain" description="Histidine kinase" evidence="7">
    <location>
        <begin position="204"/>
        <end position="424"/>
    </location>
</feature>
<evidence type="ECO:0000256" key="1">
    <source>
        <dbReference type="ARBA" id="ARBA00000085"/>
    </source>
</evidence>
<accession>A0ABR9VSB8</accession>
<dbReference type="InterPro" id="IPR003661">
    <property type="entry name" value="HisK_dim/P_dom"/>
</dbReference>
<dbReference type="SUPFAM" id="SSF47384">
    <property type="entry name" value="Homodimeric domain of signal transducing histidine kinase"/>
    <property type="match status" value="1"/>
</dbReference>
<comment type="caution">
    <text evidence="8">The sequence shown here is derived from an EMBL/GenBank/DDBJ whole genome shotgun (WGS) entry which is preliminary data.</text>
</comment>
<dbReference type="Proteomes" id="UP000658720">
    <property type="component" value="Unassembled WGS sequence"/>
</dbReference>
<dbReference type="RefSeq" id="WP_194019891.1">
    <property type="nucleotide sequence ID" value="NZ_JADEVV010000026.1"/>
</dbReference>
<dbReference type="PANTHER" id="PTHR45453:SF1">
    <property type="entry name" value="PHOSPHATE REGULON SENSOR PROTEIN PHOR"/>
    <property type="match status" value="1"/>
</dbReference>
<dbReference type="InterPro" id="IPR036097">
    <property type="entry name" value="HisK_dim/P_sf"/>
</dbReference>
<dbReference type="PANTHER" id="PTHR45453">
    <property type="entry name" value="PHOSPHATE REGULON SENSOR PROTEIN PHOR"/>
    <property type="match status" value="1"/>
</dbReference>
<protein>
    <recommendedName>
        <fullName evidence="2">histidine kinase</fullName>
        <ecNumber evidence="2">2.7.13.3</ecNumber>
    </recommendedName>
</protein>
<keyword evidence="9" id="KW-1185">Reference proteome</keyword>
<name>A0ABR9VSB8_9SYNC</name>
<dbReference type="Gene3D" id="1.10.287.130">
    <property type="match status" value="1"/>
</dbReference>
<dbReference type="SMART" id="SM00387">
    <property type="entry name" value="HATPase_c"/>
    <property type="match status" value="1"/>
</dbReference>